<dbReference type="RefSeq" id="WP_145417794.1">
    <property type="nucleotide sequence ID" value="NZ_CP036526.1"/>
</dbReference>
<evidence type="ECO:0000313" key="4">
    <source>
        <dbReference type="EMBL" id="QDT10297.1"/>
    </source>
</evidence>
<keyword evidence="3" id="KW-0472">Membrane</keyword>
<dbReference type="PANTHER" id="PTHR16026">
    <property type="entry name" value="CARTILAGE ACIDIC PROTEIN 1"/>
    <property type="match status" value="1"/>
</dbReference>
<proteinExistence type="predicted"/>
<organism evidence="4 5">
    <name type="scientific">Stieleria marina</name>
    <dbReference type="NCBI Taxonomy" id="1930275"/>
    <lineage>
        <taxon>Bacteria</taxon>
        <taxon>Pseudomonadati</taxon>
        <taxon>Planctomycetota</taxon>
        <taxon>Planctomycetia</taxon>
        <taxon>Pirellulales</taxon>
        <taxon>Pirellulaceae</taxon>
        <taxon>Stieleria</taxon>
    </lineage>
</organism>
<feature type="region of interest" description="Disordered" evidence="2">
    <location>
        <begin position="54"/>
        <end position="80"/>
    </location>
</feature>
<dbReference type="Pfam" id="PF13517">
    <property type="entry name" value="FG-GAP_3"/>
    <property type="match status" value="2"/>
</dbReference>
<gene>
    <name evidence="4" type="ORF">K239x_22530</name>
</gene>
<evidence type="ECO:0000313" key="5">
    <source>
        <dbReference type="Proteomes" id="UP000319817"/>
    </source>
</evidence>
<evidence type="ECO:0000256" key="3">
    <source>
        <dbReference type="SAM" id="Phobius"/>
    </source>
</evidence>
<dbReference type="AlphaFoldDB" id="A0A517NT40"/>
<name>A0A517NT40_9BACT</name>
<evidence type="ECO:0000256" key="1">
    <source>
        <dbReference type="ARBA" id="ARBA00022729"/>
    </source>
</evidence>
<feature type="compositionally biased region" description="Polar residues" evidence="2">
    <location>
        <begin position="56"/>
        <end position="71"/>
    </location>
</feature>
<dbReference type="PANTHER" id="PTHR16026:SF0">
    <property type="entry name" value="CARTILAGE ACIDIC PROTEIN 1"/>
    <property type="match status" value="1"/>
</dbReference>
<feature type="transmembrane region" description="Helical" evidence="3">
    <location>
        <begin position="12"/>
        <end position="32"/>
    </location>
</feature>
<dbReference type="InterPro" id="IPR028994">
    <property type="entry name" value="Integrin_alpha_N"/>
</dbReference>
<dbReference type="InterPro" id="IPR027039">
    <property type="entry name" value="Crtac1"/>
</dbReference>
<dbReference type="OrthoDB" id="257588at2"/>
<dbReference type="Proteomes" id="UP000319817">
    <property type="component" value="Chromosome"/>
</dbReference>
<keyword evidence="1" id="KW-0732">Signal</keyword>
<dbReference type="Gene3D" id="2.130.10.130">
    <property type="entry name" value="Integrin alpha, N-terminal"/>
    <property type="match status" value="2"/>
</dbReference>
<accession>A0A517NT40</accession>
<dbReference type="SUPFAM" id="SSF69318">
    <property type="entry name" value="Integrin alpha N-terminal domain"/>
    <property type="match status" value="1"/>
</dbReference>
<keyword evidence="3" id="KW-1133">Transmembrane helix</keyword>
<reference evidence="4 5" key="1">
    <citation type="submission" date="2019-02" db="EMBL/GenBank/DDBJ databases">
        <title>Deep-cultivation of Planctomycetes and their phenomic and genomic characterization uncovers novel biology.</title>
        <authorList>
            <person name="Wiegand S."/>
            <person name="Jogler M."/>
            <person name="Boedeker C."/>
            <person name="Pinto D."/>
            <person name="Vollmers J."/>
            <person name="Rivas-Marin E."/>
            <person name="Kohn T."/>
            <person name="Peeters S.H."/>
            <person name="Heuer A."/>
            <person name="Rast P."/>
            <person name="Oberbeckmann S."/>
            <person name="Bunk B."/>
            <person name="Jeske O."/>
            <person name="Meyerdierks A."/>
            <person name="Storesund J.E."/>
            <person name="Kallscheuer N."/>
            <person name="Luecker S."/>
            <person name="Lage O.M."/>
            <person name="Pohl T."/>
            <person name="Merkel B.J."/>
            <person name="Hornburger P."/>
            <person name="Mueller R.-W."/>
            <person name="Bruemmer F."/>
            <person name="Labrenz M."/>
            <person name="Spormann A.M."/>
            <person name="Op den Camp H."/>
            <person name="Overmann J."/>
            <person name="Amann R."/>
            <person name="Jetten M.S.M."/>
            <person name="Mascher T."/>
            <person name="Medema M.H."/>
            <person name="Devos D.P."/>
            <person name="Kaster A.-K."/>
            <person name="Ovreas L."/>
            <person name="Rohde M."/>
            <person name="Galperin M.Y."/>
            <person name="Jogler C."/>
        </authorList>
    </citation>
    <scope>NUCLEOTIDE SEQUENCE [LARGE SCALE GENOMIC DNA]</scope>
    <source>
        <strain evidence="4 5">K23_9</strain>
    </source>
</reference>
<keyword evidence="3" id="KW-0812">Transmembrane</keyword>
<dbReference type="Pfam" id="PF01839">
    <property type="entry name" value="FG-GAP"/>
    <property type="match status" value="1"/>
</dbReference>
<dbReference type="EMBL" id="CP036526">
    <property type="protein sequence ID" value="QDT10297.1"/>
    <property type="molecule type" value="Genomic_DNA"/>
</dbReference>
<sequence length="648" mass="71398">MNEFQSAPKSKIAWGFAILLAGLMLALVFTAMEQPATEAVVVIDVEIEKSEASVDAGNSTSDGVVENSVSAKDSPGDPRWPNASAIENASTTDGAALSKNELSAEVVLNQEKQKHIWEVEHKTFELETYLGKAFRSALKNRDESAIADFFTDDASVSILLPGNEIRDTVATVVETRSDSDLQKSNAQGLAARIVDSIDSMAKIDGSRFRILELNTTNGKDWTSRILLECSGADRDGKRQIVESFHSVKLCFQDDAEIKHGKIITSWTDESRSSRRGKQALMEEATKATGLAQLGIADNWNMDPELTNQYSFQVAVTDFNKDGFPDIAVATYTGTPLLLQSVAGESFQDVAEQMWLKSWEFEYQEGLITSLVAWIDYNNDGWPDLLLGNRLYKNQNGTSFQDVTKLSGLKIGHDPMGACVADYDCDGLPDLYVLYQDKKRIRRSRKPKPWVGDAKTGAENHLWHNEGGHFRDVTIESRSGAGARHSFAAVWHYMDDDHFPDLYVANDFGQNVHLRNLGNGKFEEVSKVVGTSDFATSMGACSGDLNNDGRPELYVANMYSKMGRRIIKNVGDEDYPSGIYEQIKGSCAGNRLYTAQGDSSSFREISEVAGVNDVGWAYAPTMADFDSNGFLDIYATTGFMSFKRGKPDG</sequence>
<keyword evidence="5" id="KW-1185">Reference proteome</keyword>
<evidence type="ECO:0000256" key="2">
    <source>
        <dbReference type="SAM" id="MobiDB-lite"/>
    </source>
</evidence>
<dbReference type="InterPro" id="IPR013517">
    <property type="entry name" value="FG-GAP"/>
</dbReference>
<protein>
    <submittedName>
        <fullName evidence="4">FG-GAP repeat protein</fullName>
    </submittedName>
</protein>